<evidence type="ECO:0000313" key="3">
    <source>
        <dbReference type="Proteomes" id="UP000076407"/>
    </source>
</evidence>
<name>A0A182XTK0_ANOQN</name>
<organism evidence="2 3">
    <name type="scientific">Anopheles quadriannulatus</name>
    <name type="common">Mosquito</name>
    <dbReference type="NCBI Taxonomy" id="34691"/>
    <lineage>
        <taxon>Eukaryota</taxon>
        <taxon>Metazoa</taxon>
        <taxon>Ecdysozoa</taxon>
        <taxon>Arthropoda</taxon>
        <taxon>Hexapoda</taxon>
        <taxon>Insecta</taxon>
        <taxon>Pterygota</taxon>
        <taxon>Neoptera</taxon>
        <taxon>Endopterygota</taxon>
        <taxon>Diptera</taxon>
        <taxon>Nematocera</taxon>
        <taxon>Culicoidea</taxon>
        <taxon>Culicidae</taxon>
        <taxon>Anophelinae</taxon>
        <taxon>Anopheles</taxon>
    </lineage>
</organism>
<dbReference type="Proteomes" id="UP000076407">
    <property type="component" value="Unassembled WGS sequence"/>
</dbReference>
<proteinExistence type="predicted"/>
<dbReference type="EnsemblMetazoa" id="AQUA015138-RA">
    <property type="protein sequence ID" value="AQUA015138-PA"/>
    <property type="gene ID" value="AQUA015138"/>
</dbReference>
<dbReference type="AlphaFoldDB" id="A0A182XTK0"/>
<evidence type="ECO:0000313" key="2">
    <source>
        <dbReference type="EnsemblMetazoa" id="AQUA015138-PA"/>
    </source>
</evidence>
<feature type="region of interest" description="Disordered" evidence="1">
    <location>
        <begin position="62"/>
        <end position="88"/>
    </location>
</feature>
<dbReference type="VEuPathDB" id="VectorBase:AQUA015138"/>
<sequence>MNISRVCVNLQNLTHHLPCGAGASVLGYRSIPGIHATSSIDVSSRVRRDSAASFSARRRLWTTTARSQSQKAHFYNVDRKRPPPQADE</sequence>
<reference evidence="2" key="1">
    <citation type="submission" date="2020-05" db="UniProtKB">
        <authorList>
            <consortium name="EnsemblMetazoa"/>
        </authorList>
    </citation>
    <scope>IDENTIFICATION</scope>
    <source>
        <strain evidence="2">SANGQUA</strain>
    </source>
</reference>
<feature type="compositionally biased region" description="Polar residues" evidence="1">
    <location>
        <begin position="62"/>
        <end position="71"/>
    </location>
</feature>
<protein>
    <submittedName>
        <fullName evidence="2">Uncharacterized protein</fullName>
    </submittedName>
</protein>
<accession>A0A182XTK0</accession>
<keyword evidence="3" id="KW-1185">Reference proteome</keyword>
<evidence type="ECO:0000256" key="1">
    <source>
        <dbReference type="SAM" id="MobiDB-lite"/>
    </source>
</evidence>